<reference evidence="1" key="1">
    <citation type="submission" date="2023-06" db="EMBL/GenBank/DDBJ databases">
        <title>Genome-scale phylogeny and comparative genomics of the fungal order Sordariales.</title>
        <authorList>
            <consortium name="Lawrence Berkeley National Laboratory"/>
            <person name="Hensen N."/>
            <person name="Bonometti L."/>
            <person name="Westerberg I."/>
            <person name="Brannstrom I.O."/>
            <person name="Guillou S."/>
            <person name="Cros-Aarteil S."/>
            <person name="Calhoun S."/>
            <person name="Haridas S."/>
            <person name="Kuo A."/>
            <person name="Mondo S."/>
            <person name="Pangilinan J."/>
            <person name="Riley R."/>
            <person name="Labutti K."/>
            <person name="Andreopoulos B."/>
            <person name="Lipzen A."/>
            <person name="Chen C."/>
            <person name="Yanf M."/>
            <person name="Daum C."/>
            <person name="Ng V."/>
            <person name="Clum A."/>
            <person name="Steindorff A."/>
            <person name="Ohm R."/>
            <person name="Martin F."/>
            <person name="Silar P."/>
            <person name="Natvig D."/>
            <person name="Lalanne C."/>
            <person name="Gautier V."/>
            <person name="Ament-Velasquez S.L."/>
            <person name="Kruys A."/>
            <person name="Hutchinson M.I."/>
            <person name="Powell A.J."/>
            <person name="Barry K."/>
            <person name="Miller A.N."/>
            <person name="Grigoriev I.V."/>
            <person name="Debuchy R."/>
            <person name="Gladieux P."/>
            <person name="Thoren M.H."/>
            <person name="Johannesson H."/>
        </authorList>
    </citation>
    <scope>NUCLEOTIDE SEQUENCE</scope>
    <source>
        <strain evidence="1">SMH2532-1</strain>
    </source>
</reference>
<evidence type="ECO:0000313" key="1">
    <source>
        <dbReference type="EMBL" id="KAK0646968.1"/>
    </source>
</evidence>
<protein>
    <submittedName>
        <fullName evidence="1">Uncharacterized protein</fullName>
    </submittedName>
</protein>
<proteinExistence type="predicted"/>
<name>A0AA39Y6Q5_9PEZI</name>
<organism evidence="1 2">
    <name type="scientific">Cercophora newfieldiana</name>
    <dbReference type="NCBI Taxonomy" id="92897"/>
    <lineage>
        <taxon>Eukaryota</taxon>
        <taxon>Fungi</taxon>
        <taxon>Dikarya</taxon>
        <taxon>Ascomycota</taxon>
        <taxon>Pezizomycotina</taxon>
        <taxon>Sordariomycetes</taxon>
        <taxon>Sordariomycetidae</taxon>
        <taxon>Sordariales</taxon>
        <taxon>Lasiosphaeriaceae</taxon>
        <taxon>Cercophora</taxon>
    </lineage>
</organism>
<dbReference type="Proteomes" id="UP001174936">
    <property type="component" value="Unassembled WGS sequence"/>
</dbReference>
<comment type="caution">
    <text evidence="1">The sequence shown here is derived from an EMBL/GenBank/DDBJ whole genome shotgun (WGS) entry which is preliminary data.</text>
</comment>
<sequence>MIGIQLEVDITLDITLPPERGPILAQRDMLLSISQPPIAWCSTNSELLFVAMNQFNSDSLVPLQVYLSLKDGQRPPENELLHLQRMSLMGHYFNPSGDLNMDDYFFQHVRKIYLRSLCQVPEASPSSTTTHTLHYQQDSVLLATGADVTILFLSSTRQAVSLELTRICVFSLKVTCRHSQEGASSVEVDSELTVELGLLRSYRQGVRQIRVATTPSSQLSSVSAYKDRSYVGLKCGHFLAAVARGAWGGDLMREDWVIRPSLEFTFIWPDV</sequence>
<keyword evidence="2" id="KW-1185">Reference proteome</keyword>
<dbReference type="AlphaFoldDB" id="A0AA39Y6Q5"/>
<accession>A0AA39Y6Q5</accession>
<evidence type="ECO:0000313" key="2">
    <source>
        <dbReference type="Proteomes" id="UP001174936"/>
    </source>
</evidence>
<dbReference type="EMBL" id="JAULSV010000004">
    <property type="protein sequence ID" value="KAK0646968.1"/>
    <property type="molecule type" value="Genomic_DNA"/>
</dbReference>
<gene>
    <name evidence="1" type="ORF">B0T16DRAFT_171237</name>
</gene>